<dbReference type="AlphaFoldDB" id="A0A8J5CWS5"/>
<dbReference type="OrthoDB" id="6375380at2759"/>
<keyword evidence="3" id="KW-1185">Reference proteome</keyword>
<feature type="region of interest" description="Disordered" evidence="1">
    <location>
        <begin position="254"/>
        <end position="332"/>
    </location>
</feature>
<gene>
    <name evidence="2" type="ORF">GWK47_042256</name>
</gene>
<evidence type="ECO:0000256" key="1">
    <source>
        <dbReference type="SAM" id="MobiDB-lite"/>
    </source>
</evidence>
<protein>
    <recommendedName>
        <fullName evidence="4">Integrase catalytic domain-containing protein</fullName>
    </recommendedName>
</protein>
<dbReference type="SUPFAM" id="SSF53098">
    <property type="entry name" value="Ribonuclease H-like"/>
    <property type="match status" value="1"/>
</dbReference>
<dbReference type="PANTHER" id="PTHR37984">
    <property type="entry name" value="PROTEIN CBG26694"/>
    <property type="match status" value="1"/>
</dbReference>
<reference evidence="2" key="1">
    <citation type="submission" date="2020-07" db="EMBL/GenBank/DDBJ databases">
        <title>The High-quality genome of the commercially important snow crab, Chionoecetes opilio.</title>
        <authorList>
            <person name="Jeong J.-H."/>
            <person name="Ryu S."/>
        </authorList>
    </citation>
    <scope>NUCLEOTIDE SEQUENCE</scope>
    <source>
        <strain evidence="2">MADBK_172401_WGS</strain>
        <tissue evidence="2">Digestive gland</tissue>
    </source>
</reference>
<evidence type="ECO:0008006" key="4">
    <source>
        <dbReference type="Google" id="ProtNLM"/>
    </source>
</evidence>
<proteinExistence type="predicted"/>
<dbReference type="InterPro" id="IPR012337">
    <property type="entry name" value="RNaseH-like_sf"/>
</dbReference>
<feature type="region of interest" description="Disordered" evidence="1">
    <location>
        <begin position="380"/>
        <end position="428"/>
    </location>
</feature>
<dbReference type="Proteomes" id="UP000770661">
    <property type="component" value="Unassembled WGS sequence"/>
</dbReference>
<dbReference type="InterPro" id="IPR036397">
    <property type="entry name" value="RNaseH_sf"/>
</dbReference>
<dbReference type="GO" id="GO:0003676">
    <property type="term" value="F:nucleic acid binding"/>
    <property type="evidence" value="ECO:0007669"/>
    <property type="project" value="InterPro"/>
</dbReference>
<sequence length="491" mass="53804">MLRRARQSVYWPGIDAEVEQKRRQCAVCDTHALSSPAETLLPTPPPQYPFQQVVADLFQLDGHTYIAVAGRLSGWLEVEHLSGDATSARLITVFRRWFKRFGIPEELSCDGGTNLTSQESRGFLDTWRVRLRGSEASPAQLVTGRQLRDAIPVDASLYEVSERWAWLLRERERAMARSGDSAASRHDQTAHNLEPLTPGLRTRILNPGSGRWDRAGIVLETTAPRQYLVRLDGSGRTTIRNRRHLRPLTCVQAHDDGTTAMPDATPPSQPSKHKDGGPPEALRMSYRWPDGSTTISHRESHPTPIPTPVLTPARHRESTSTPTPTPSFPTCPPRPVPLFHYLQEAVADPRAAGKGGCSPPYTPRLTHARRQLQALLAVPFPTSPITPSPSRRGLGGKANRGETPGRLSRWTSSPLKTPPNLNPPTPGRSIPVLLVTEANRGGTPGRLSCWAPSPQGTPTCTKPPTPGRSLPVQLVPEEDLGVWCLAAAKGQ</sequence>
<organism evidence="2 3">
    <name type="scientific">Chionoecetes opilio</name>
    <name type="common">Atlantic snow crab</name>
    <name type="synonym">Cancer opilio</name>
    <dbReference type="NCBI Taxonomy" id="41210"/>
    <lineage>
        <taxon>Eukaryota</taxon>
        <taxon>Metazoa</taxon>
        <taxon>Ecdysozoa</taxon>
        <taxon>Arthropoda</taxon>
        <taxon>Crustacea</taxon>
        <taxon>Multicrustacea</taxon>
        <taxon>Malacostraca</taxon>
        <taxon>Eumalacostraca</taxon>
        <taxon>Eucarida</taxon>
        <taxon>Decapoda</taxon>
        <taxon>Pleocyemata</taxon>
        <taxon>Brachyura</taxon>
        <taxon>Eubrachyura</taxon>
        <taxon>Majoidea</taxon>
        <taxon>Majidae</taxon>
        <taxon>Chionoecetes</taxon>
    </lineage>
</organism>
<comment type="caution">
    <text evidence="2">The sequence shown here is derived from an EMBL/GenBank/DDBJ whole genome shotgun (WGS) entry which is preliminary data.</text>
</comment>
<feature type="region of interest" description="Disordered" evidence="1">
    <location>
        <begin position="446"/>
        <end position="470"/>
    </location>
</feature>
<dbReference type="EMBL" id="JACEEZ010007963">
    <property type="protein sequence ID" value="KAG0723661.1"/>
    <property type="molecule type" value="Genomic_DNA"/>
</dbReference>
<feature type="compositionally biased region" description="Pro residues" evidence="1">
    <location>
        <begin position="323"/>
        <end position="332"/>
    </location>
</feature>
<dbReference type="PANTHER" id="PTHR37984:SF7">
    <property type="entry name" value="INTEGRASE CATALYTIC DOMAIN-CONTAINING PROTEIN"/>
    <property type="match status" value="1"/>
</dbReference>
<evidence type="ECO:0000313" key="2">
    <source>
        <dbReference type="EMBL" id="KAG0723661.1"/>
    </source>
</evidence>
<feature type="region of interest" description="Disordered" evidence="1">
    <location>
        <begin position="179"/>
        <end position="207"/>
    </location>
</feature>
<name>A0A8J5CWS5_CHIOP</name>
<feature type="compositionally biased region" description="Pro residues" evidence="1">
    <location>
        <begin position="416"/>
        <end position="426"/>
    </location>
</feature>
<dbReference type="InterPro" id="IPR050951">
    <property type="entry name" value="Retrovirus_Pol_polyprotein"/>
</dbReference>
<accession>A0A8J5CWS5</accession>
<dbReference type="Gene3D" id="3.30.420.10">
    <property type="entry name" value="Ribonuclease H-like superfamily/Ribonuclease H"/>
    <property type="match status" value="1"/>
</dbReference>
<evidence type="ECO:0000313" key="3">
    <source>
        <dbReference type="Proteomes" id="UP000770661"/>
    </source>
</evidence>